<reference evidence="2" key="1">
    <citation type="submission" date="2021-12" db="EMBL/GenBank/DDBJ databases">
        <title>Prjna785345.</title>
        <authorList>
            <person name="Rujirawat T."/>
            <person name="Krajaejun T."/>
        </authorList>
    </citation>
    <scope>NUCLEOTIDE SEQUENCE</scope>
    <source>
        <strain evidence="2">Pi057C3</strain>
    </source>
</reference>
<evidence type="ECO:0000256" key="1">
    <source>
        <dbReference type="SAM" id="MobiDB-lite"/>
    </source>
</evidence>
<dbReference type="Proteomes" id="UP001209570">
    <property type="component" value="Unassembled WGS sequence"/>
</dbReference>
<comment type="caution">
    <text evidence="2">The sequence shown here is derived from an EMBL/GenBank/DDBJ whole genome shotgun (WGS) entry which is preliminary data.</text>
</comment>
<accession>A0AAD5M7Q4</accession>
<gene>
    <name evidence="2" type="ORF">P43SY_005505</name>
</gene>
<dbReference type="EMBL" id="JAKCXM010000038">
    <property type="protein sequence ID" value="KAJ0405939.1"/>
    <property type="molecule type" value="Genomic_DNA"/>
</dbReference>
<name>A0AAD5M7Q4_PYTIN</name>
<evidence type="ECO:0008006" key="4">
    <source>
        <dbReference type="Google" id="ProtNLM"/>
    </source>
</evidence>
<proteinExistence type="predicted"/>
<organism evidence="2 3">
    <name type="scientific">Pythium insidiosum</name>
    <name type="common">Pythiosis disease agent</name>
    <dbReference type="NCBI Taxonomy" id="114742"/>
    <lineage>
        <taxon>Eukaryota</taxon>
        <taxon>Sar</taxon>
        <taxon>Stramenopiles</taxon>
        <taxon>Oomycota</taxon>
        <taxon>Peronosporomycetes</taxon>
        <taxon>Pythiales</taxon>
        <taxon>Pythiaceae</taxon>
        <taxon>Pythium</taxon>
    </lineage>
</organism>
<protein>
    <recommendedName>
        <fullName evidence="4">Bzip transcription factor</fullName>
    </recommendedName>
</protein>
<sequence length="325" mass="37070">MQPSVPPNAVVSRPKPRARAKRRASRFVWRTRDAENSRLYNLQLDVQSLRQEVESLRSCRELLMARALTSRGGHDGSLMRIIREYFRVFHHGYQAPDDSVAMALTSNADEFVHRVIDDDIVIGRFRGIELMMKQWARYSSSLGPITLTLQSAEVLPTMSSADDPETSEVTISCRATYRLCLSLETIKIIFPHCLARPDIVARLVSRPFEGIGRFDFAFDGMSDRIIRYDFDLDFAAAFTKLLRDPVLVATVLSGALISEECFIGDLSDFRSRESSRVGHTREAAQDGNQRDDQASRYIRPWQMELSQILSTKEEEEEEDAELHHP</sequence>
<evidence type="ECO:0000313" key="3">
    <source>
        <dbReference type="Proteomes" id="UP001209570"/>
    </source>
</evidence>
<feature type="region of interest" description="Disordered" evidence="1">
    <location>
        <begin position="277"/>
        <end position="299"/>
    </location>
</feature>
<dbReference type="AlphaFoldDB" id="A0AAD5M7Q4"/>
<evidence type="ECO:0000313" key="2">
    <source>
        <dbReference type="EMBL" id="KAJ0405939.1"/>
    </source>
</evidence>
<feature type="compositionally biased region" description="Basic and acidic residues" evidence="1">
    <location>
        <begin position="277"/>
        <end position="294"/>
    </location>
</feature>
<keyword evidence="3" id="KW-1185">Reference proteome</keyword>